<keyword evidence="1" id="KW-0732">Signal</keyword>
<feature type="signal peptide" evidence="1">
    <location>
        <begin position="1"/>
        <end position="22"/>
    </location>
</feature>
<accession>A0A165LEG8</accession>
<dbReference type="Gene3D" id="3.80.10.10">
    <property type="entry name" value="Ribonuclease Inhibitor"/>
    <property type="match status" value="1"/>
</dbReference>
<gene>
    <name evidence="2" type="ORF">DAEQUDRAFT_815046</name>
</gene>
<dbReference type="Proteomes" id="UP000076727">
    <property type="component" value="Unassembled WGS sequence"/>
</dbReference>
<evidence type="ECO:0000313" key="2">
    <source>
        <dbReference type="EMBL" id="KZT64312.1"/>
    </source>
</evidence>
<name>A0A165LEG8_9APHY</name>
<protein>
    <recommendedName>
        <fullName evidence="4">U-box domain-containing protein</fullName>
    </recommendedName>
</protein>
<evidence type="ECO:0000313" key="3">
    <source>
        <dbReference type="Proteomes" id="UP000076727"/>
    </source>
</evidence>
<organism evidence="2 3">
    <name type="scientific">Daedalea quercina L-15889</name>
    <dbReference type="NCBI Taxonomy" id="1314783"/>
    <lineage>
        <taxon>Eukaryota</taxon>
        <taxon>Fungi</taxon>
        <taxon>Dikarya</taxon>
        <taxon>Basidiomycota</taxon>
        <taxon>Agaricomycotina</taxon>
        <taxon>Agaricomycetes</taxon>
        <taxon>Polyporales</taxon>
        <taxon>Fomitopsis</taxon>
    </lineage>
</organism>
<reference evidence="2 3" key="1">
    <citation type="journal article" date="2016" name="Mol. Biol. Evol.">
        <title>Comparative Genomics of Early-Diverging Mushroom-Forming Fungi Provides Insights into the Origins of Lignocellulose Decay Capabilities.</title>
        <authorList>
            <person name="Nagy L.G."/>
            <person name="Riley R."/>
            <person name="Tritt A."/>
            <person name="Adam C."/>
            <person name="Daum C."/>
            <person name="Floudas D."/>
            <person name="Sun H."/>
            <person name="Yadav J.S."/>
            <person name="Pangilinan J."/>
            <person name="Larsson K.H."/>
            <person name="Matsuura K."/>
            <person name="Barry K."/>
            <person name="Labutti K."/>
            <person name="Kuo R."/>
            <person name="Ohm R.A."/>
            <person name="Bhattacharya S.S."/>
            <person name="Shirouzu T."/>
            <person name="Yoshinaga Y."/>
            <person name="Martin F.M."/>
            <person name="Grigoriev I.V."/>
            <person name="Hibbett D.S."/>
        </authorList>
    </citation>
    <scope>NUCLEOTIDE SEQUENCE [LARGE SCALE GENOMIC DNA]</scope>
    <source>
        <strain evidence="2 3">L-15889</strain>
    </source>
</reference>
<feature type="chain" id="PRO_5007861617" description="U-box domain-containing protein" evidence="1">
    <location>
        <begin position="23"/>
        <end position="460"/>
    </location>
</feature>
<keyword evidence="3" id="KW-1185">Reference proteome</keyword>
<evidence type="ECO:0000256" key="1">
    <source>
        <dbReference type="SAM" id="SignalP"/>
    </source>
</evidence>
<proteinExistence type="predicted"/>
<evidence type="ECO:0008006" key="4">
    <source>
        <dbReference type="Google" id="ProtNLM"/>
    </source>
</evidence>
<dbReference type="EMBL" id="KV429132">
    <property type="protein sequence ID" value="KZT64312.1"/>
    <property type="molecule type" value="Genomic_DNA"/>
</dbReference>
<sequence length="460" mass="51811">MARTCKTFHLVAVAILWRHISGLVPLMSTIPESVWEKGTRSQELMWQKTSRAGLDVSRLTFYASHVKAFTWKFDRVVNISSVAFFLRVLPRSTTLFPAARSIRFEDDREWFTLLLSGRIFASPALEELYMNVCAYEAKLVFGQFNSLAPQLKSLYLTGPSGGATWPPPNFCDQVLGPLVTVRLLTFECHDFATIEGLLVLSRIPTLEHVRVRLDSSRQSSFSTLLLVGPYFPALKTFKLYAGRLDKVTLALLQAVNSPSLRRFELVVKARAHGHLSEEVLIAHMTALGRAPFSIALRELRLFLSLDERLDPRYTVGIQVLQPLFGCSNLAALQIFADTATLDVSTCQNIAEAFPYLERLTFTDEGTDQYAGALYARPRQAQRAAPLEGLAVLAKRCRRLVELSIPICVDYKEMPELPSAEDASTTIECGVMPLRLSNGRDYESRYAIEEYLRLLLPRRRV</sequence>
<dbReference type="AlphaFoldDB" id="A0A165LEG8"/>
<dbReference type="InterPro" id="IPR032675">
    <property type="entry name" value="LRR_dom_sf"/>
</dbReference>
<dbReference type="OrthoDB" id="2794631at2759"/>